<dbReference type="GO" id="GO:0008198">
    <property type="term" value="F:ferrous iron binding"/>
    <property type="evidence" value="ECO:0007669"/>
    <property type="project" value="TreeGrafter"/>
</dbReference>
<keyword evidence="10" id="KW-0406">Ion transport</keyword>
<reference evidence="13" key="1">
    <citation type="submission" date="2021-06" db="EMBL/GenBank/DDBJ databases">
        <authorList>
            <person name="Kallberg Y."/>
            <person name="Tangrot J."/>
            <person name="Rosling A."/>
        </authorList>
    </citation>
    <scope>NUCLEOTIDE SEQUENCE</scope>
    <source>
        <strain evidence="13">IA702</strain>
    </source>
</reference>
<evidence type="ECO:0000256" key="3">
    <source>
        <dbReference type="ARBA" id="ARBA00013107"/>
    </source>
</evidence>
<dbReference type="SMART" id="SM01219">
    <property type="entry name" value="Frataxin_Cyay"/>
    <property type="match status" value="1"/>
</dbReference>
<dbReference type="GO" id="GO:0051537">
    <property type="term" value="F:2 iron, 2 sulfur cluster binding"/>
    <property type="evidence" value="ECO:0007669"/>
    <property type="project" value="TreeGrafter"/>
</dbReference>
<evidence type="ECO:0000256" key="1">
    <source>
        <dbReference type="ARBA" id="ARBA00004173"/>
    </source>
</evidence>
<name>A0A9N8W6I6_9GLOM</name>
<protein>
    <recommendedName>
        <fullName evidence="3">ferroxidase</fullName>
        <ecNumber evidence="3">1.16.3.1</ecNumber>
    </recommendedName>
</protein>
<sequence length="189" mass="21922">MSFLSSIHTLARRSRSVIFLPELYQRWSTLRATSRLLGLRNTLPWNMGKVGILSVPVHKYCRCYSSSEKIHYEISELSPNAYHNFAEETMQRLTGYFDELGDTIELDGYDVEYSSGVLTLKLGSYGTYVINKQPPNKQIWLSSPISGPKRYEYDSRHKKWFYHRDNTTLDGLLNSELSTILNRNIKVQT</sequence>
<dbReference type="GO" id="GO:0016226">
    <property type="term" value="P:iron-sulfur cluster assembly"/>
    <property type="evidence" value="ECO:0007669"/>
    <property type="project" value="InterPro"/>
</dbReference>
<dbReference type="InterPro" id="IPR017789">
    <property type="entry name" value="Frataxin"/>
</dbReference>
<dbReference type="EC" id="1.16.3.1" evidence="3"/>
<comment type="catalytic activity">
    <reaction evidence="12">
        <text>4 Fe(2+) + O2 + 4 H(+) = 4 Fe(3+) + 2 H2O</text>
        <dbReference type="Rhea" id="RHEA:11148"/>
        <dbReference type="ChEBI" id="CHEBI:15377"/>
        <dbReference type="ChEBI" id="CHEBI:15378"/>
        <dbReference type="ChEBI" id="CHEBI:15379"/>
        <dbReference type="ChEBI" id="CHEBI:29033"/>
        <dbReference type="ChEBI" id="CHEBI:29034"/>
        <dbReference type="EC" id="1.16.3.1"/>
    </reaction>
</comment>
<evidence type="ECO:0000256" key="7">
    <source>
        <dbReference type="ARBA" id="ARBA00022946"/>
    </source>
</evidence>
<dbReference type="AlphaFoldDB" id="A0A9N8W6I6"/>
<evidence type="ECO:0000256" key="2">
    <source>
        <dbReference type="ARBA" id="ARBA00008183"/>
    </source>
</evidence>
<keyword evidence="8" id="KW-0560">Oxidoreductase</keyword>
<evidence type="ECO:0000256" key="4">
    <source>
        <dbReference type="ARBA" id="ARBA00022434"/>
    </source>
</evidence>
<evidence type="ECO:0000313" key="14">
    <source>
        <dbReference type="Proteomes" id="UP000789572"/>
    </source>
</evidence>
<dbReference type="NCBIfam" id="TIGR03421">
    <property type="entry name" value="FeS_CyaY"/>
    <property type="match status" value="1"/>
</dbReference>
<gene>
    <name evidence="13" type="ORF">POCULU_LOCUS1326</name>
</gene>
<dbReference type="Proteomes" id="UP000789572">
    <property type="component" value="Unassembled WGS sequence"/>
</dbReference>
<dbReference type="OrthoDB" id="1897642at2759"/>
<keyword evidence="9" id="KW-0408">Iron</keyword>
<keyword evidence="14" id="KW-1185">Reference proteome</keyword>
<keyword evidence="11" id="KW-0496">Mitochondrion</keyword>
<dbReference type="GO" id="GO:0005739">
    <property type="term" value="C:mitochondrion"/>
    <property type="evidence" value="ECO:0007669"/>
    <property type="project" value="UniProtKB-SubCell"/>
</dbReference>
<dbReference type="CDD" id="cd00503">
    <property type="entry name" value="Frataxin"/>
    <property type="match status" value="1"/>
</dbReference>
<dbReference type="GO" id="GO:0006879">
    <property type="term" value="P:intracellular iron ion homeostasis"/>
    <property type="evidence" value="ECO:0007669"/>
    <property type="project" value="UniProtKB-KW"/>
</dbReference>
<dbReference type="Gene3D" id="3.30.920.10">
    <property type="entry name" value="Frataxin/CyaY"/>
    <property type="match status" value="1"/>
</dbReference>
<dbReference type="InterPro" id="IPR036524">
    <property type="entry name" value="Frataxin/CyaY_sf"/>
</dbReference>
<evidence type="ECO:0000256" key="5">
    <source>
        <dbReference type="ARBA" id="ARBA00022448"/>
    </source>
</evidence>
<dbReference type="NCBIfam" id="TIGR03422">
    <property type="entry name" value="mito_frataxin"/>
    <property type="match status" value="1"/>
</dbReference>
<comment type="similarity">
    <text evidence="2">Belongs to the frataxin family.</text>
</comment>
<proteinExistence type="inferred from homology"/>
<evidence type="ECO:0000256" key="10">
    <source>
        <dbReference type="ARBA" id="ARBA00023065"/>
    </source>
</evidence>
<dbReference type="GO" id="GO:0004322">
    <property type="term" value="F:ferroxidase activity"/>
    <property type="evidence" value="ECO:0007669"/>
    <property type="project" value="UniProtKB-EC"/>
</dbReference>
<dbReference type="GO" id="GO:0034986">
    <property type="term" value="F:iron chaperone activity"/>
    <property type="evidence" value="ECO:0007669"/>
    <property type="project" value="TreeGrafter"/>
</dbReference>
<evidence type="ECO:0000256" key="12">
    <source>
        <dbReference type="ARBA" id="ARBA00047990"/>
    </source>
</evidence>
<dbReference type="SUPFAM" id="SSF55387">
    <property type="entry name" value="Frataxin/Nqo15-like"/>
    <property type="match status" value="1"/>
</dbReference>
<dbReference type="PANTHER" id="PTHR16821">
    <property type="entry name" value="FRATAXIN"/>
    <property type="match status" value="1"/>
</dbReference>
<keyword evidence="4" id="KW-0409">Iron storage</keyword>
<dbReference type="GO" id="GO:0006826">
    <property type="term" value="P:iron ion transport"/>
    <property type="evidence" value="ECO:0007669"/>
    <property type="project" value="UniProtKB-KW"/>
</dbReference>
<dbReference type="PROSITE" id="PS01344">
    <property type="entry name" value="FRATAXIN_1"/>
    <property type="match status" value="1"/>
</dbReference>
<comment type="subcellular location">
    <subcellularLocation>
        <location evidence="1">Mitochondrion</location>
    </subcellularLocation>
</comment>
<dbReference type="Pfam" id="PF01491">
    <property type="entry name" value="Frataxin_Cyay"/>
    <property type="match status" value="1"/>
</dbReference>
<dbReference type="GO" id="GO:0008199">
    <property type="term" value="F:ferric iron binding"/>
    <property type="evidence" value="ECO:0007669"/>
    <property type="project" value="InterPro"/>
</dbReference>
<keyword evidence="7" id="KW-0809">Transit peptide</keyword>
<keyword evidence="5" id="KW-0813">Transport</keyword>
<dbReference type="EMBL" id="CAJVPJ010000097">
    <property type="protein sequence ID" value="CAG8476764.1"/>
    <property type="molecule type" value="Genomic_DNA"/>
</dbReference>
<evidence type="ECO:0000256" key="11">
    <source>
        <dbReference type="ARBA" id="ARBA00023128"/>
    </source>
</evidence>
<accession>A0A9N8W6I6</accession>
<evidence type="ECO:0000256" key="6">
    <source>
        <dbReference type="ARBA" id="ARBA00022496"/>
    </source>
</evidence>
<dbReference type="PANTHER" id="PTHR16821:SF2">
    <property type="entry name" value="FRATAXIN, MITOCHONDRIAL"/>
    <property type="match status" value="1"/>
</dbReference>
<evidence type="ECO:0000256" key="8">
    <source>
        <dbReference type="ARBA" id="ARBA00023002"/>
    </source>
</evidence>
<organism evidence="13 14">
    <name type="scientific">Paraglomus occultum</name>
    <dbReference type="NCBI Taxonomy" id="144539"/>
    <lineage>
        <taxon>Eukaryota</taxon>
        <taxon>Fungi</taxon>
        <taxon>Fungi incertae sedis</taxon>
        <taxon>Mucoromycota</taxon>
        <taxon>Glomeromycotina</taxon>
        <taxon>Glomeromycetes</taxon>
        <taxon>Paraglomerales</taxon>
        <taxon>Paraglomeraceae</taxon>
        <taxon>Paraglomus</taxon>
    </lineage>
</organism>
<evidence type="ECO:0000256" key="9">
    <source>
        <dbReference type="ARBA" id="ARBA00023004"/>
    </source>
</evidence>
<comment type="caution">
    <text evidence="13">The sequence shown here is derived from an EMBL/GenBank/DDBJ whole genome shotgun (WGS) entry which is preliminary data.</text>
</comment>
<evidence type="ECO:0000313" key="13">
    <source>
        <dbReference type="EMBL" id="CAG8476764.1"/>
    </source>
</evidence>
<dbReference type="PROSITE" id="PS50810">
    <property type="entry name" value="FRATAXIN_2"/>
    <property type="match status" value="1"/>
</dbReference>
<keyword evidence="6" id="KW-0410">Iron transport</keyword>
<dbReference type="InterPro" id="IPR002908">
    <property type="entry name" value="Frataxin/CyaY"/>
</dbReference>
<dbReference type="InterPro" id="IPR020895">
    <property type="entry name" value="Frataxin_CS"/>
</dbReference>